<keyword evidence="2" id="KW-0472">Membrane</keyword>
<sequence length="116" mass="13517">MSLGARIFIIVTGLLIFFIIFELVRRRRFREDLSILWFVVSLIIIAGAFADTFINALARFLGIGYPPIVIIIFLILILIVSLMYFSMLISELKSRIKELTQKLAFIEYELDNKREK</sequence>
<feature type="transmembrane region" description="Helical" evidence="2">
    <location>
        <begin position="6"/>
        <end position="24"/>
    </location>
</feature>
<evidence type="ECO:0008006" key="5">
    <source>
        <dbReference type="Google" id="ProtNLM"/>
    </source>
</evidence>
<dbReference type="RefSeq" id="WP_085052110.1">
    <property type="nucleotide sequence ID" value="NZ_LNQR01000056.1"/>
</dbReference>
<feature type="coiled-coil region" evidence="1">
    <location>
        <begin position="89"/>
        <end position="116"/>
    </location>
</feature>
<accession>A0ABR5SHV3</accession>
<feature type="transmembrane region" description="Helical" evidence="2">
    <location>
        <begin position="64"/>
        <end position="85"/>
    </location>
</feature>
<keyword evidence="2" id="KW-0812">Transmembrane</keyword>
<evidence type="ECO:0000256" key="1">
    <source>
        <dbReference type="SAM" id="Coils"/>
    </source>
</evidence>
<dbReference type="Proteomes" id="UP000060487">
    <property type="component" value="Unassembled WGS sequence"/>
</dbReference>
<evidence type="ECO:0000313" key="3">
    <source>
        <dbReference type="EMBL" id="KWT86764.1"/>
    </source>
</evidence>
<feature type="transmembrane region" description="Helical" evidence="2">
    <location>
        <begin position="36"/>
        <end position="58"/>
    </location>
</feature>
<protein>
    <recommendedName>
        <fullName evidence="5">DUF2304 domain-containing protein</fullName>
    </recommendedName>
</protein>
<keyword evidence="1" id="KW-0175">Coiled coil</keyword>
<dbReference type="InterPro" id="IPR019277">
    <property type="entry name" value="DUF2304"/>
</dbReference>
<keyword evidence="4" id="KW-1185">Reference proteome</keyword>
<dbReference type="Pfam" id="PF10066">
    <property type="entry name" value="DUF2304"/>
    <property type="match status" value="1"/>
</dbReference>
<name>A0ABR5SHV3_9BACT</name>
<evidence type="ECO:0000256" key="2">
    <source>
        <dbReference type="SAM" id="Phobius"/>
    </source>
</evidence>
<proteinExistence type="predicted"/>
<keyword evidence="2" id="KW-1133">Transmembrane helix</keyword>
<dbReference type="EMBL" id="LNQR01000056">
    <property type="protein sequence ID" value="KWT86764.1"/>
    <property type="molecule type" value="Genomic_DNA"/>
</dbReference>
<gene>
    <name evidence="3" type="ORF">ASN18_1487</name>
</gene>
<reference evidence="3 4" key="1">
    <citation type="submission" date="2015-11" db="EMBL/GenBank/DDBJ databases">
        <authorList>
            <person name="Lin W."/>
        </authorList>
    </citation>
    <scope>NUCLEOTIDE SEQUENCE [LARGE SCALE GENOMIC DNA]</scope>
    <source>
        <strain evidence="3 4">HCH-1</strain>
    </source>
</reference>
<evidence type="ECO:0000313" key="4">
    <source>
        <dbReference type="Proteomes" id="UP000060487"/>
    </source>
</evidence>
<comment type="caution">
    <text evidence="3">The sequence shown here is derived from an EMBL/GenBank/DDBJ whole genome shotgun (WGS) entry which is preliminary data.</text>
</comment>
<organism evidence="3 4">
    <name type="scientific">Candidatus Magnetominusculus xianensis</name>
    <dbReference type="NCBI Taxonomy" id="1748249"/>
    <lineage>
        <taxon>Bacteria</taxon>
        <taxon>Pseudomonadati</taxon>
        <taxon>Nitrospirota</taxon>
        <taxon>Nitrospiria</taxon>
        <taxon>Nitrospirales</taxon>
        <taxon>Nitrospiraceae</taxon>
        <taxon>Candidatus Magnetominusculus</taxon>
    </lineage>
</organism>